<dbReference type="Proteomes" id="UP000663877">
    <property type="component" value="Unassembled WGS sequence"/>
</dbReference>
<evidence type="ECO:0000313" key="5">
    <source>
        <dbReference type="EMBL" id="CAF1414719.1"/>
    </source>
</evidence>
<dbReference type="InterPro" id="IPR009071">
    <property type="entry name" value="HMG_box_dom"/>
</dbReference>
<dbReference type="Gene3D" id="1.10.30.10">
    <property type="entry name" value="High mobility group box domain"/>
    <property type="match status" value="1"/>
</dbReference>
<evidence type="ECO:0000256" key="2">
    <source>
        <dbReference type="PROSITE-ProRule" id="PRU00267"/>
    </source>
</evidence>
<feature type="compositionally biased region" description="Polar residues" evidence="3">
    <location>
        <begin position="57"/>
        <end position="67"/>
    </location>
</feature>
<dbReference type="GO" id="GO:0005634">
    <property type="term" value="C:nucleus"/>
    <property type="evidence" value="ECO:0007669"/>
    <property type="project" value="UniProtKB-UniRule"/>
</dbReference>
<feature type="compositionally biased region" description="Basic and acidic residues" evidence="3">
    <location>
        <begin position="88"/>
        <end position="103"/>
    </location>
</feature>
<dbReference type="InterPro" id="IPR036910">
    <property type="entry name" value="HMG_box_dom_sf"/>
</dbReference>
<dbReference type="SMART" id="SM00398">
    <property type="entry name" value="HMG"/>
    <property type="match status" value="1"/>
</dbReference>
<comment type="caution">
    <text evidence="6">The sequence shown here is derived from an EMBL/GenBank/DDBJ whole genome shotgun (WGS) entry which is preliminary data.</text>
</comment>
<evidence type="ECO:0000259" key="4">
    <source>
        <dbReference type="PROSITE" id="PS50118"/>
    </source>
</evidence>
<gene>
    <name evidence="5" type="ORF">BJG266_LOCUS38416</name>
    <name evidence="6" type="ORF">QVE165_LOCUS55297</name>
</gene>
<dbReference type="Proteomes" id="UP000663832">
    <property type="component" value="Unassembled WGS sequence"/>
</dbReference>
<dbReference type="Pfam" id="PF00505">
    <property type="entry name" value="HMG_box"/>
    <property type="match status" value="1"/>
</dbReference>
<dbReference type="PANTHER" id="PTHR48112">
    <property type="entry name" value="HIGH MOBILITY GROUP PROTEIN DSP1"/>
    <property type="match status" value="1"/>
</dbReference>
<keyword evidence="2" id="KW-0539">Nucleus</keyword>
<feature type="compositionally biased region" description="Basic and acidic residues" evidence="3">
    <location>
        <begin position="71"/>
        <end position="82"/>
    </location>
</feature>
<evidence type="ECO:0000313" key="6">
    <source>
        <dbReference type="EMBL" id="CAF1618757.1"/>
    </source>
</evidence>
<dbReference type="EMBL" id="CAJNOM010001777">
    <property type="protein sequence ID" value="CAF1618757.1"/>
    <property type="molecule type" value="Genomic_DNA"/>
</dbReference>
<feature type="region of interest" description="Disordered" evidence="3">
    <location>
        <begin position="1"/>
        <end position="25"/>
    </location>
</feature>
<feature type="domain" description="HMG box" evidence="4">
    <location>
        <begin position="20"/>
        <end position="88"/>
    </location>
</feature>
<accession>A0A816C7I7</accession>
<dbReference type="GO" id="GO:0003677">
    <property type="term" value="F:DNA binding"/>
    <property type="evidence" value="ECO:0007669"/>
    <property type="project" value="UniProtKB-UniRule"/>
</dbReference>
<keyword evidence="1 2" id="KW-0238">DNA-binding</keyword>
<proteinExistence type="predicted"/>
<dbReference type="InterPro" id="IPR050342">
    <property type="entry name" value="HMGB"/>
</dbReference>
<feature type="DNA-binding region" description="HMG box" evidence="2">
    <location>
        <begin position="20"/>
        <end position="88"/>
    </location>
</feature>
<feature type="region of interest" description="Disordered" evidence="3">
    <location>
        <begin position="56"/>
        <end position="114"/>
    </location>
</feature>
<reference evidence="6" key="1">
    <citation type="submission" date="2021-02" db="EMBL/GenBank/DDBJ databases">
        <authorList>
            <person name="Nowell W R."/>
        </authorList>
    </citation>
    <scope>NUCLEOTIDE SEQUENCE</scope>
</reference>
<dbReference type="AlphaFoldDB" id="A0A816C7I7"/>
<dbReference type="SUPFAM" id="SSF47095">
    <property type="entry name" value="HMG-box"/>
    <property type="match status" value="1"/>
</dbReference>
<organism evidence="6 7">
    <name type="scientific">Adineta steineri</name>
    <dbReference type="NCBI Taxonomy" id="433720"/>
    <lineage>
        <taxon>Eukaryota</taxon>
        <taxon>Metazoa</taxon>
        <taxon>Spiralia</taxon>
        <taxon>Gnathifera</taxon>
        <taxon>Rotifera</taxon>
        <taxon>Eurotatoria</taxon>
        <taxon>Bdelloidea</taxon>
        <taxon>Adinetida</taxon>
        <taxon>Adinetidae</taxon>
        <taxon>Adineta</taxon>
    </lineage>
</organism>
<evidence type="ECO:0000313" key="7">
    <source>
        <dbReference type="Proteomes" id="UP000663832"/>
    </source>
</evidence>
<evidence type="ECO:0000256" key="1">
    <source>
        <dbReference type="ARBA" id="ARBA00023125"/>
    </source>
</evidence>
<sequence>MPKVKSSKSSSRKSNDPKAPKRHRTAYMLFALEKRSQIKSENPGLTAKEIMSELGAQWSSSDPQTKQHYQKLSDAEKSEYVEKSTAYKNEKQHNKENSKKDNKPNQSMEVNSSQ</sequence>
<dbReference type="EMBL" id="CAJNOI010001451">
    <property type="protein sequence ID" value="CAF1414719.1"/>
    <property type="molecule type" value="Genomic_DNA"/>
</dbReference>
<dbReference type="OrthoDB" id="3213154at2759"/>
<dbReference type="PRINTS" id="PR00886">
    <property type="entry name" value="HIGHMOBLTY12"/>
</dbReference>
<dbReference type="PROSITE" id="PS50118">
    <property type="entry name" value="HMG_BOX_2"/>
    <property type="match status" value="1"/>
</dbReference>
<evidence type="ECO:0000256" key="3">
    <source>
        <dbReference type="SAM" id="MobiDB-lite"/>
    </source>
</evidence>
<protein>
    <recommendedName>
        <fullName evidence="4">HMG box domain-containing protein</fullName>
    </recommendedName>
</protein>
<keyword evidence="7" id="KW-1185">Reference proteome</keyword>
<feature type="compositionally biased region" description="Polar residues" evidence="3">
    <location>
        <begin position="104"/>
        <end position="114"/>
    </location>
</feature>
<name>A0A816C7I7_9BILA</name>